<dbReference type="Pfam" id="PF06353">
    <property type="entry name" value="DUF1062"/>
    <property type="match status" value="1"/>
</dbReference>
<organism evidence="1 2">
    <name type="scientific">Streptacidiphilus alkalitolerans</name>
    <dbReference type="NCBI Taxonomy" id="3342712"/>
    <lineage>
        <taxon>Bacteria</taxon>
        <taxon>Bacillati</taxon>
        <taxon>Actinomycetota</taxon>
        <taxon>Actinomycetes</taxon>
        <taxon>Kitasatosporales</taxon>
        <taxon>Streptomycetaceae</taxon>
        <taxon>Streptacidiphilus</taxon>
    </lineage>
</organism>
<name>A0ABV6V4D1_9ACTN</name>
<dbReference type="EMBL" id="JBHEZX010000002">
    <property type="protein sequence ID" value="MFC1408574.1"/>
    <property type="molecule type" value="Genomic_DNA"/>
</dbReference>
<accession>A0ABV6V4D1</accession>
<comment type="caution">
    <text evidence="1">The sequence shown here is derived from an EMBL/GenBank/DDBJ whole genome shotgun (WGS) entry which is preliminary data.</text>
</comment>
<sequence>MNTDRKALWAVRQSGLPAVVRPCPDCSGTRHRPTGRIRVNANGKLLDVWLLLGCEGCDRTSKVPVHERVHVSSLDPVRREAYENDDPAVVRGLAMSASLAARNRYRLDWTGTWQLETRTPLYSLDDPTPLGVRVSFELPAPVRVERLLMLGLRLSRAEVRRMASDGHIHLPVALALDAKAHQDFEFTLDRPGVPDTTVHLQLTNTRSDLSHIRSHDTPPRLHRTATARA</sequence>
<dbReference type="Proteomes" id="UP001592582">
    <property type="component" value="Unassembled WGS sequence"/>
</dbReference>
<protein>
    <submittedName>
        <fullName evidence="1">DUF1062 domain-containing protein</fullName>
    </submittedName>
</protein>
<dbReference type="InterPro" id="IPR009412">
    <property type="entry name" value="DUF1062"/>
</dbReference>
<reference evidence="1 2" key="1">
    <citation type="submission" date="2024-09" db="EMBL/GenBank/DDBJ databases">
        <authorList>
            <person name="Lee S.D."/>
        </authorList>
    </citation>
    <scope>NUCLEOTIDE SEQUENCE [LARGE SCALE GENOMIC DNA]</scope>
    <source>
        <strain evidence="1 2">N1-1</strain>
    </source>
</reference>
<evidence type="ECO:0000313" key="2">
    <source>
        <dbReference type="Proteomes" id="UP001592582"/>
    </source>
</evidence>
<gene>
    <name evidence="1" type="ORF">ACEZDG_04700</name>
</gene>
<keyword evidence="2" id="KW-1185">Reference proteome</keyword>
<proteinExistence type="predicted"/>
<evidence type="ECO:0000313" key="1">
    <source>
        <dbReference type="EMBL" id="MFC1408574.1"/>
    </source>
</evidence>